<evidence type="ECO:0000313" key="3">
    <source>
        <dbReference type="Proteomes" id="UP000292052"/>
    </source>
</evidence>
<keyword evidence="3" id="KW-1185">Reference proteome</keyword>
<comment type="caution">
    <text evidence="2">The sequence shown here is derived from an EMBL/GenBank/DDBJ whole genome shotgun (WGS) entry which is preliminary data.</text>
</comment>
<dbReference type="AlphaFoldDB" id="A0A482V1B7"/>
<organism evidence="2 3">
    <name type="scientific">Asbolus verrucosus</name>
    <name type="common">Desert ironclad beetle</name>
    <dbReference type="NCBI Taxonomy" id="1661398"/>
    <lineage>
        <taxon>Eukaryota</taxon>
        <taxon>Metazoa</taxon>
        <taxon>Ecdysozoa</taxon>
        <taxon>Arthropoda</taxon>
        <taxon>Hexapoda</taxon>
        <taxon>Insecta</taxon>
        <taxon>Pterygota</taxon>
        <taxon>Neoptera</taxon>
        <taxon>Endopterygota</taxon>
        <taxon>Coleoptera</taxon>
        <taxon>Polyphaga</taxon>
        <taxon>Cucujiformia</taxon>
        <taxon>Tenebrionidae</taxon>
        <taxon>Pimeliinae</taxon>
        <taxon>Asbolus</taxon>
    </lineage>
</organism>
<feature type="region of interest" description="Disordered" evidence="1">
    <location>
        <begin position="1"/>
        <end position="70"/>
    </location>
</feature>
<feature type="compositionally biased region" description="Polar residues" evidence="1">
    <location>
        <begin position="41"/>
        <end position="70"/>
    </location>
</feature>
<protein>
    <submittedName>
        <fullName evidence="2">Uncharacterized protein</fullName>
    </submittedName>
</protein>
<dbReference type="EMBL" id="QDEB01133574">
    <property type="protein sequence ID" value="RZB38796.1"/>
    <property type="molecule type" value="Genomic_DNA"/>
</dbReference>
<evidence type="ECO:0000313" key="2">
    <source>
        <dbReference type="EMBL" id="RZB38796.1"/>
    </source>
</evidence>
<evidence type="ECO:0000256" key="1">
    <source>
        <dbReference type="SAM" id="MobiDB-lite"/>
    </source>
</evidence>
<proteinExistence type="predicted"/>
<feature type="compositionally biased region" description="Low complexity" evidence="1">
    <location>
        <begin position="11"/>
        <end position="28"/>
    </location>
</feature>
<accession>A0A482V1B7</accession>
<name>A0A482V1B7_ASBVE</name>
<dbReference type="Proteomes" id="UP000292052">
    <property type="component" value="Unassembled WGS sequence"/>
</dbReference>
<gene>
    <name evidence="2" type="ORF">BDFB_007450</name>
</gene>
<sequence length="70" mass="7784">MSAVNLHNKIDNNNGTPSDNSNNNVENNKSTDVPKDEISDVSPSSGTTFTNRKTLWRNSETCYSNNTHKK</sequence>
<reference evidence="2 3" key="1">
    <citation type="submission" date="2017-03" db="EMBL/GenBank/DDBJ databases">
        <title>Genome of the blue death feigning beetle - Asbolus verrucosus.</title>
        <authorList>
            <person name="Rider S.D."/>
        </authorList>
    </citation>
    <scope>NUCLEOTIDE SEQUENCE [LARGE SCALE GENOMIC DNA]</scope>
    <source>
        <strain evidence="2">Butters</strain>
        <tissue evidence="2">Head and leg muscle</tissue>
    </source>
</reference>